<name>A0ACC2XD11_9TREE</name>
<accession>A0ACC2XD11</accession>
<dbReference type="Proteomes" id="UP001243375">
    <property type="component" value="Unassembled WGS sequence"/>
</dbReference>
<proteinExistence type="predicted"/>
<dbReference type="EMBL" id="JASBWU010000006">
    <property type="protein sequence ID" value="KAJ9120956.1"/>
    <property type="molecule type" value="Genomic_DNA"/>
</dbReference>
<evidence type="ECO:0000313" key="1">
    <source>
        <dbReference type="EMBL" id="KAJ9120956.1"/>
    </source>
</evidence>
<gene>
    <name evidence="1" type="ORF">QFC22_002892</name>
</gene>
<protein>
    <submittedName>
        <fullName evidence="1">Uncharacterized protein</fullName>
    </submittedName>
</protein>
<sequence>MGPADVAPTAATMNYAVVVAAGVWVFALGYWFMPRIGGRTFFTGPRTHDGNMLEYDDSEIPSELGIQGNEEFPLDTKKSGVQRNGEAVL</sequence>
<keyword evidence="2" id="KW-1185">Reference proteome</keyword>
<evidence type="ECO:0000313" key="2">
    <source>
        <dbReference type="Proteomes" id="UP001243375"/>
    </source>
</evidence>
<organism evidence="1 2">
    <name type="scientific">Naganishia vaughanmartiniae</name>
    <dbReference type="NCBI Taxonomy" id="1424756"/>
    <lineage>
        <taxon>Eukaryota</taxon>
        <taxon>Fungi</taxon>
        <taxon>Dikarya</taxon>
        <taxon>Basidiomycota</taxon>
        <taxon>Agaricomycotina</taxon>
        <taxon>Tremellomycetes</taxon>
        <taxon>Filobasidiales</taxon>
        <taxon>Filobasidiaceae</taxon>
        <taxon>Naganishia</taxon>
    </lineage>
</organism>
<comment type="caution">
    <text evidence="1">The sequence shown here is derived from an EMBL/GenBank/DDBJ whole genome shotgun (WGS) entry which is preliminary data.</text>
</comment>
<reference evidence="1" key="1">
    <citation type="submission" date="2023-04" db="EMBL/GenBank/DDBJ databases">
        <title>Draft Genome sequencing of Naganishia species isolated from polar environments using Oxford Nanopore Technology.</title>
        <authorList>
            <person name="Leo P."/>
            <person name="Venkateswaran K."/>
        </authorList>
    </citation>
    <scope>NUCLEOTIDE SEQUENCE</scope>
    <source>
        <strain evidence="1">MNA-CCFEE 5425</strain>
    </source>
</reference>